<gene>
    <name evidence="3" type="ORF">A1D18_00490</name>
</gene>
<dbReference type="SUPFAM" id="SSF56349">
    <property type="entry name" value="DNA breaking-rejoining enzymes"/>
    <property type="match status" value="1"/>
</dbReference>
<dbReference type="GO" id="GO:0015074">
    <property type="term" value="P:DNA integration"/>
    <property type="evidence" value="ECO:0007669"/>
    <property type="project" value="InterPro"/>
</dbReference>
<reference evidence="3 4" key="1">
    <citation type="submission" date="2016-03" db="EMBL/GenBank/DDBJ databases">
        <title>Comparative genomics of Rickettsiella.</title>
        <authorList>
            <person name="Chandler C."/>
            <person name="Wang Y."/>
        </authorList>
    </citation>
    <scope>NUCLEOTIDE SEQUENCE [LARGE SCALE GENOMIC DNA]</scope>
    <source>
        <strain evidence="3 4">RCFS May 2013</strain>
    </source>
</reference>
<protein>
    <recommendedName>
        <fullName evidence="2">Tyr recombinase domain-containing protein</fullName>
    </recommendedName>
</protein>
<feature type="domain" description="Tyr recombinase" evidence="2">
    <location>
        <begin position="2"/>
        <end position="40"/>
    </location>
</feature>
<dbReference type="EMBL" id="LUKY01000026">
    <property type="protein sequence ID" value="OIZ96247.1"/>
    <property type="molecule type" value="Genomic_DNA"/>
</dbReference>
<keyword evidence="4" id="KW-1185">Reference proteome</keyword>
<dbReference type="Pfam" id="PF00589">
    <property type="entry name" value="Phage_integrase"/>
    <property type="match status" value="1"/>
</dbReference>
<evidence type="ECO:0000313" key="4">
    <source>
        <dbReference type="Proteomes" id="UP000183924"/>
    </source>
</evidence>
<dbReference type="InterPro" id="IPR002104">
    <property type="entry name" value="Integrase_catalytic"/>
</dbReference>
<evidence type="ECO:0000256" key="1">
    <source>
        <dbReference type="ARBA" id="ARBA00023172"/>
    </source>
</evidence>
<dbReference type="AlphaFoldDB" id="A0A1J8PFV9"/>
<comment type="caution">
    <text evidence="3">The sequence shown here is derived from an EMBL/GenBank/DDBJ whole genome shotgun (WGS) entry which is preliminary data.</text>
</comment>
<evidence type="ECO:0000259" key="2">
    <source>
        <dbReference type="Pfam" id="PF00589"/>
    </source>
</evidence>
<dbReference type="GO" id="GO:0006310">
    <property type="term" value="P:DNA recombination"/>
    <property type="evidence" value="ECO:0007669"/>
    <property type="project" value="UniProtKB-KW"/>
</dbReference>
<dbReference type="InterPro" id="IPR011010">
    <property type="entry name" value="DNA_brk_join_enz"/>
</dbReference>
<keyword evidence="1" id="KW-0233">DNA recombination</keyword>
<organism evidence="3 4">
    <name type="scientific">Candidatus Rickettsiella isopodorum</name>
    <dbReference type="NCBI Taxonomy" id="1225476"/>
    <lineage>
        <taxon>Bacteria</taxon>
        <taxon>Pseudomonadati</taxon>
        <taxon>Pseudomonadota</taxon>
        <taxon>Gammaproteobacteria</taxon>
        <taxon>Legionellales</taxon>
        <taxon>Coxiellaceae</taxon>
        <taxon>Rickettsiella</taxon>
    </lineage>
</organism>
<sequence>MRYAWASWHIQNGTSLYELQKLGGWSSYETVQRYAHLNSQQLQVAPERVVSGTKLVHGNT</sequence>
<proteinExistence type="predicted"/>
<dbReference type="GO" id="GO:0003677">
    <property type="term" value="F:DNA binding"/>
    <property type="evidence" value="ECO:0007669"/>
    <property type="project" value="InterPro"/>
</dbReference>
<evidence type="ECO:0000313" key="3">
    <source>
        <dbReference type="EMBL" id="OIZ96247.1"/>
    </source>
</evidence>
<dbReference type="InterPro" id="IPR013762">
    <property type="entry name" value="Integrase-like_cat_sf"/>
</dbReference>
<name>A0A1J8PFV9_9COXI</name>
<dbReference type="STRING" id="1225476.A1D18_00490"/>
<dbReference type="Proteomes" id="UP000183924">
    <property type="component" value="Unassembled WGS sequence"/>
</dbReference>
<accession>A0A1J8PFV9</accession>
<dbReference type="Gene3D" id="1.10.443.10">
    <property type="entry name" value="Intergrase catalytic core"/>
    <property type="match status" value="1"/>
</dbReference>